<reference evidence="1" key="3">
    <citation type="submission" date="2023-05" db="EMBL/GenBank/DDBJ databases">
        <authorList>
            <person name="Smith C.H."/>
        </authorList>
    </citation>
    <scope>NUCLEOTIDE SEQUENCE</scope>
    <source>
        <strain evidence="1">CHS0354</strain>
        <tissue evidence="1">Mantle</tissue>
    </source>
</reference>
<keyword evidence="2" id="KW-1185">Reference proteome</keyword>
<evidence type="ECO:0000313" key="1">
    <source>
        <dbReference type="EMBL" id="KAK3580276.1"/>
    </source>
</evidence>
<sequence length="112" mass="13187">MADGEHITKKLNRGIPEKYKGKNGYTNGLGDVGVFEQRNDVTREKTTIVYNRSREFDSRYFRLGEVVYKGMFSHVCKSYYKHEVISTWICPRRHVPQDFSNLLRLRSPLLSR</sequence>
<proteinExistence type="predicted"/>
<name>A0AAE0VJU1_9BIVA</name>
<organism evidence="1 2">
    <name type="scientific">Potamilus streckersoni</name>
    <dbReference type="NCBI Taxonomy" id="2493646"/>
    <lineage>
        <taxon>Eukaryota</taxon>
        <taxon>Metazoa</taxon>
        <taxon>Spiralia</taxon>
        <taxon>Lophotrochozoa</taxon>
        <taxon>Mollusca</taxon>
        <taxon>Bivalvia</taxon>
        <taxon>Autobranchia</taxon>
        <taxon>Heteroconchia</taxon>
        <taxon>Palaeoheterodonta</taxon>
        <taxon>Unionida</taxon>
        <taxon>Unionoidea</taxon>
        <taxon>Unionidae</taxon>
        <taxon>Ambleminae</taxon>
        <taxon>Lampsilini</taxon>
        <taxon>Potamilus</taxon>
    </lineage>
</organism>
<evidence type="ECO:0000313" key="2">
    <source>
        <dbReference type="Proteomes" id="UP001195483"/>
    </source>
</evidence>
<dbReference type="AlphaFoldDB" id="A0AAE0VJU1"/>
<dbReference type="EMBL" id="JAEAOA010001417">
    <property type="protein sequence ID" value="KAK3580276.1"/>
    <property type="molecule type" value="Genomic_DNA"/>
</dbReference>
<dbReference type="Proteomes" id="UP001195483">
    <property type="component" value="Unassembled WGS sequence"/>
</dbReference>
<comment type="caution">
    <text evidence="1">The sequence shown here is derived from an EMBL/GenBank/DDBJ whole genome shotgun (WGS) entry which is preliminary data.</text>
</comment>
<accession>A0AAE0VJU1</accession>
<protein>
    <submittedName>
        <fullName evidence="1">Uncharacterized protein</fullName>
    </submittedName>
</protein>
<reference evidence="1" key="2">
    <citation type="journal article" date="2021" name="Genome Biol. Evol.">
        <title>Developing a high-quality reference genome for a parasitic bivalve with doubly uniparental inheritance (Bivalvia: Unionida).</title>
        <authorList>
            <person name="Smith C.H."/>
        </authorList>
    </citation>
    <scope>NUCLEOTIDE SEQUENCE</scope>
    <source>
        <strain evidence="1">CHS0354</strain>
        <tissue evidence="1">Mantle</tissue>
    </source>
</reference>
<gene>
    <name evidence="1" type="ORF">CHS0354_023514</name>
</gene>
<reference evidence="1" key="1">
    <citation type="journal article" date="2021" name="Genome Biol. Evol.">
        <title>A High-Quality Reference Genome for a Parasitic Bivalve with Doubly Uniparental Inheritance (Bivalvia: Unionida).</title>
        <authorList>
            <person name="Smith C.H."/>
        </authorList>
    </citation>
    <scope>NUCLEOTIDE SEQUENCE</scope>
    <source>
        <strain evidence="1">CHS0354</strain>
    </source>
</reference>